<keyword evidence="2" id="KW-1185">Reference proteome</keyword>
<dbReference type="AlphaFoldDB" id="A0A919IIX1"/>
<accession>A0A919IIX1</accession>
<comment type="caution">
    <text evidence="1">The sequence shown here is derived from an EMBL/GenBank/DDBJ whole genome shotgun (WGS) entry which is preliminary data.</text>
</comment>
<evidence type="ECO:0000313" key="2">
    <source>
        <dbReference type="Proteomes" id="UP000619479"/>
    </source>
</evidence>
<protein>
    <recommendedName>
        <fullName evidence="3">Aminoglycoside phosphotransferase</fullName>
    </recommendedName>
</protein>
<dbReference type="SUPFAM" id="SSF56112">
    <property type="entry name" value="Protein kinase-like (PK-like)"/>
    <property type="match status" value="1"/>
</dbReference>
<evidence type="ECO:0000313" key="1">
    <source>
        <dbReference type="EMBL" id="GID65956.1"/>
    </source>
</evidence>
<proteinExistence type="predicted"/>
<name>A0A919IIX1_9ACTN</name>
<organism evidence="1 2">
    <name type="scientific">Actinoplanes cyaneus</name>
    <dbReference type="NCBI Taxonomy" id="52696"/>
    <lineage>
        <taxon>Bacteria</taxon>
        <taxon>Bacillati</taxon>
        <taxon>Actinomycetota</taxon>
        <taxon>Actinomycetes</taxon>
        <taxon>Micromonosporales</taxon>
        <taxon>Micromonosporaceae</taxon>
        <taxon>Actinoplanes</taxon>
    </lineage>
</organism>
<dbReference type="RefSeq" id="WP_203742324.1">
    <property type="nucleotide sequence ID" value="NZ_BAAAUC010000012.1"/>
</dbReference>
<reference evidence="1" key="1">
    <citation type="submission" date="2021-01" db="EMBL/GenBank/DDBJ databases">
        <title>Whole genome shotgun sequence of Actinoplanes cyaneus NBRC 14990.</title>
        <authorList>
            <person name="Komaki H."/>
            <person name="Tamura T."/>
        </authorList>
    </citation>
    <scope>NUCLEOTIDE SEQUENCE</scope>
    <source>
        <strain evidence="1">NBRC 14990</strain>
    </source>
</reference>
<gene>
    <name evidence="1" type="ORF">Acy02nite_38370</name>
</gene>
<dbReference type="Proteomes" id="UP000619479">
    <property type="component" value="Unassembled WGS sequence"/>
</dbReference>
<sequence length="274" mass="30196">MSPTRIAYWQLPPSVRYRIGAVIGLVTAADPATEGFNSSVAARLQTPDGRYFLKALPVEHRWAWTQEREEQVAPHVETVGASLIARIVEDAWDVLIFDALDGHHADYSPHSKDLGHVARLIERIGELPCPNTSLRLAEQRLAAYTSEDQLHHFVGASLLHTDLNPANVIVGGDEARIVDWGWATRGAAWLDAAYWVSWLIAAGHDPEQAEWWAEQVPAWQTATIEGVTAFAEANATMWAEIGAGSTDPWTRGIMTASEAWRQYRRGAAPALTSS</sequence>
<dbReference type="InterPro" id="IPR011009">
    <property type="entry name" value="Kinase-like_dom_sf"/>
</dbReference>
<evidence type="ECO:0008006" key="3">
    <source>
        <dbReference type="Google" id="ProtNLM"/>
    </source>
</evidence>
<dbReference type="EMBL" id="BOMH01000028">
    <property type="protein sequence ID" value="GID65956.1"/>
    <property type="molecule type" value="Genomic_DNA"/>
</dbReference>
<dbReference type="Gene3D" id="3.90.1200.10">
    <property type="match status" value="1"/>
</dbReference>